<dbReference type="Pfam" id="PF11788">
    <property type="entry name" value="MRP-L46"/>
    <property type="match status" value="1"/>
</dbReference>
<dbReference type="Ensembl" id="ENSLBET00000032293.1">
    <property type="protein sequence ID" value="ENSLBEP00000030876.1"/>
    <property type="gene ID" value="ENSLBEG00000023327.1"/>
</dbReference>
<accession>A0A3Q3GCE6</accession>
<dbReference type="Proteomes" id="UP000261660">
    <property type="component" value="Unplaced"/>
</dbReference>
<reference evidence="2" key="1">
    <citation type="submission" date="2025-08" db="UniProtKB">
        <authorList>
            <consortium name="Ensembl"/>
        </authorList>
    </citation>
    <scope>IDENTIFICATION</scope>
</reference>
<evidence type="ECO:0000313" key="3">
    <source>
        <dbReference type="Proteomes" id="UP000261660"/>
    </source>
</evidence>
<dbReference type="InParanoid" id="A0A3Q3GCE6"/>
<proteinExistence type="predicted"/>
<dbReference type="AlphaFoldDB" id="A0A3Q3GCE6"/>
<feature type="domain" description="Large ribosomal subunit protein mL46 N-terminal" evidence="1">
    <location>
        <begin position="56"/>
        <end position="87"/>
    </location>
</feature>
<evidence type="ECO:0000259" key="1">
    <source>
        <dbReference type="Pfam" id="PF11788"/>
    </source>
</evidence>
<reference evidence="2" key="2">
    <citation type="submission" date="2025-09" db="UniProtKB">
        <authorList>
            <consortium name="Ensembl"/>
        </authorList>
    </citation>
    <scope>IDENTIFICATION</scope>
</reference>
<dbReference type="STRING" id="56723.ENSLBEP00000030876"/>
<protein>
    <recommendedName>
        <fullName evidence="1">Large ribosomal subunit protein mL46 N-terminal domain-containing protein</fullName>
    </recommendedName>
</protein>
<organism evidence="2 3">
    <name type="scientific">Labrus bergylta</name>
    <name type="common">ballan wrasse</name>
    <dbReference type="NCBI Taxonomy" id="56723"/>
    <lineage>
        <taxon>Eukaryota</taxon>
        <taxon>Metazoa</taxon>
        <taxon>Chordata</taxon>
        <taxon>Craniata</taxon>
        <taxon>Vertebrata</taxon>
        <taxon>Euteleostomi</taxon>
        <taxon>Actinopterygii</taxon>
        <taxon>Neopterygii</taxon>
        <taxon>Teleostei</taxon>
        <taxon>Neoteleostei</taxon>
        <taxon>Acanthomorphata</taxon>
        <taxon>Eupercaria</taxon>
        <taxon>Labriformes</taxon>
        <taxon>Labridae</taxon>
        <taxon>Labrus</taxon>
    </lineage>
</organism>
<evidence type="ECO:0000313" key="2">
    <source>
        <dbReference type="Ensembl" id="ENSLBEP00000030876.1"/>
    </source>
</evidence>
<sequence length="99" mass="10965">MAAPCRRMASRSLLQFLSGFRRTAAGKPGLRVSFGTSACRTTPQTKAVPDRGGSPWTLMAAVCLQRLPVISADCSPIERQFKEMLQQVCFRIMFTMHTV</sequence>
<dbReference type="InterPro" id="IPR021757">
    <property type="entry name" value="Ribosomal_mL46_N"/>
</dbReference>
<keyword evidence="3" id="KW-1185">Reference proteome</keyword>
<name>A0A3Q3GCE6_9LABR</name>